<dbReference type="InterPro" id="IPR036901">
    <property type="entry name" value="Asp/Orn_carbamoylTrfase_sf"/>
</dbReference>
<dbReference type="Gene3D" id="2.30.30.20">
    <property type="entry name" value="Aspartate carbamoyltransferase regulatory subunit, C-terminal domain"/>
    <property type="match status" value="1"/>
</dbReference>
<gene>
    <name evidence="7" type="primary">pyrB</name>
    <name evidence="11" type="ORF">JMUB5056_1355</name>
</gene>
<protein>
    <recommendedName>
        <fullName evidence="7">Aspartate carbamoyltransferase</fullName>
        <ecNumber evidence="7">2.1.3.2</ecNumber>
    </recommendedName>
    <alternativeName>
        <fullName evidence="7">Aspartate transcarbamylase</fullName>
        <shortName evidence="7">ATCase</shortName>
    </alternativeName>
</protein>
<feature type="binding site" evidence="7">
    <location>
        <position position="81"/>
    </location>
    <ligand>
        <name>L-aspartate</name>
        <dbReference type="ChEBI" id="CHEBI:29991"/>
    </ligand>
</feature>
<dbReference type="HAMAP" id="MF_00001">
    <property type="entry name" value="Asp_carb_tr"/>
    <property type="match status" value="1"/>
</dbReference>
<feature type="binding site" evidence="7">
    <location>
        <position position="130"/>
    </location>
    <ligand>
        <name>carbamoyl phosphate</name>
        <dbReference type="ChEBI" id="CHEBI:58228"/>
    </ligand>
</feature>
<dbReference type="PANTHER" id="PTHR45753">
    <property type="entry name" value="ORNITHINE CARBAMOYLTRANSFERASE, MITOCHONDRIAL"/>
    <property type="match status" value="1"/>
</dbReference>
<feature type="domain" description="Aspartate carbamoyltransferase regulatory subunit C-terminal" evidence="10">
    <location>
        <begin position="327"/>
        <end position="380"/>
    </location>
</feature>
<keyword evidence="4 7" id="KW-0665">Pyrimidine biosynthesis</keyword>
<feature type="domain" description="Aspartate/ornithine carbamoyltransferase carbamoyl-P binding" evidence="9">
    <location>
        <begin position="3"/>
        <end position="141"/>
    </location>
</feature>
<dbReference type="FunFam" id="3.40.50.1370:FF:000001">
    <property type="entry name" value="Aspartate carbamoyltransferase"/>
    <property type="match status" value="1"/>
</dbReference>
<dbReference type="GO" id="GO:0006520">
    <property type="term" value="P:amino acid metabolic process"/>
    <property type="evidence" value="ECO:0007669"/>
    <property type="project" value="InterPro"/>
</dbReference>
<comment type="function">
    <text evidence="5 7">Catalyzes the condensation of carbamoyl phosphate and aspartate to form carbamoyl aspartate and inorganic phosphate, the committed step in the de novo pyrimidine nucleotide biosynthesis pathway.</text>
</comment>
<feature type="binding site" evidence="7">
    <location>
        <position position="102"/>
    </location>
    <ligand>
        <name>carbamoyl phosphate</name>
        <dbReference type="ChEBI" id="CHEBI:58228"/>
    </ligand>
</feature>
<dbReference type="SUPFAM" id="SSF57825">
    <property type="entry name" value="Aspartate carbamoyltransferase, Regulatory-chain, C-terminal domain"/>
    <property type="match status" value="1"/>
</dbReference>
<proteinExistence type="inferred from homology"/>
<evidence type="ECO:0000259" key="8">
    <source>
        <dbReference type="Pfam" id="PF00185"/>
    </source>
</evidence>
<dbReference type="NCBIfam" id="TIGR00670">
    <property type="entry name" value="asp_carb_tr"/>
    <property type="match status" value="1"/>
</dbReference>
<dbReference type="InterPro" id="IPR002082">
    <property type="entry name" value="Asp_carbamoyltransf"/>
</dbReference>
<evidence type="ECO:0000256" key="3">
    <source>
        <dbReference type="ARBA" id="ARBA00022679"/>
    </source>
</evidence>
<evidence type="ECO:0000259" key="10">
    <source>
        <dbReference type="Pfam" id="PF02748"/>
    </source>
</evidence>
<dbReference type="GO" id="GO:0044205">
    <property type="term" value="P:'de novo' UMP biosynthetic process"/>
    <property type="evidence" value="ECO:0007669"/>
    <property type="project" value="UniProtKB-UniRule"/>
</dbReference>
<comment type="similarity">
    <text evidence="2 7">Belongs to the aspartate/ornithine carbamoyltransferase superfamily. ATCase family.</text>
</comment>
<keyword evidence="3 7" id="KW-0808">Transferase</keyword>
<dbReference type="Gene3D" id="3.40.50.1370">
    <property type="entry name" value="Aspartate/ornithine carbamoyltransferase"/>
    <property type="match status" value="2"/>
</dbReference>
<dbReference type="UniPathway" id="UPA00070">
    <property type="reaction ID" value="UER00116"/>
</dbReference>
<accession>A0A510L6Z1</accession>
<dbReference type="GO" id="GO:0016597">
    <property type="term" value="F:amino acid binding"/>
    <property type="evidence" value="ECO:0007669"/>
    <property type="project" value="InterPro"/>
</dbReference>
<evidence type="ECO:0000256" key="1">
    <source>
        <dbReference type="ARBA" id="ARBA00004852"/>
    </source>
</evidence>
<dbReference type="EMBL" id="AP019846">
    <property type="protein sequence ID" value="BBM59770.1"/>
    <property type="molecule type" value="Genomic_DNA"/>
</dbReference>
<dbReference type="GO" id="GO:0006207">
    <property type="term" value="P:'de novo' pyrimidine nucleobase biosynthetic process"/>
    <property type="evidence" value="ECO:0007669"/>
    <property type="project" value="InterPro"/>
</dbReference>
<feature type="binding site" evidence="7">
    <location>
        <position position="266"/>
    </location>
    <ligand>
        <name>carbamoyl phosphate</name>
        <dbReference type="ChEBI" id="CHEBI:58228"/>
    </ligand>
</feature>
<dbReference type="NCBIfam" id="NF002032">
    <property type="entry name" value="PRK00856.1"/>
    <property type="match status" value="1"/>
</dbReference>
<dbReference type="PROSITE" id="PS00097">
    <property type="entry name" value="CARBAMOYLTRANSFERASE"/>
    <property type="match status" value="1"/>
</dbReference>
<sequence length="383" mass="43949">MGNIISMNDMKKKEILDILELARKIEDCSEEKKLKFLHGKIIATLFFEPSTRTKMSFESAAMRLGANILSLPPVEQSSVQKGESFTDTIKMVESYSDLIVVRHPLDGAAKLASETSKKPVINAGDGSNQHPSQTLLDLYTILDEKGTLENLKIAFVGDLKYGRTVHSLAKALTHFNPSVMYFVAPQSLQMPEYLLEDLKKNGIKYEILEDFRNCLDKIDVFYMTRIQKERFPDIKDYEKVKGIYVINCENIVGKCKEDMIILHPLPRVDEIETDLDDTKYALYFKQAKNGIPVRQAMMMSVLGKNKEFFNQDTEYKSSQNINYIKNIKCNNPKCISNHENIQAKFICINENSENLDGNNLKEKTKYKCFYCEKVILEDEIKIQ</sequence>
<dbReference type="OrthoDB" id="9774690at2"/>
<organism evidence="11 12">
    <name type="scientific">Leptotrichia hongkongensis</name>
    <dbReference type="NCBI Taxonomy" id="554406"/>
    <lineage>
        <taxon>Bacteria</taxon>
        <taxon>Fusobacteriati</taxon>
        <taxon>Fusobacteriota</taxon>
        <taxon>Fusobacteriia</taxon>
        <taxon>Fusobacteriales</taxon>
        <taxon>Leptotrichiaceae</taxon>
        <taxon>Leptotrichia</taxon>
    </lineage>
</organism>
<evidence type="ECO:0000313" key="12">
    <source>
        <dbReference type="Proteomes" id="UP000321561"/>
    </source>
</evidence>
<evidence type="ECO:0000256" key="6">
    <source>
        <dbReference type="ARBA" id="ARBA00048859"/>
    </source>
</evidence>
<dbReference type="InterPro" id="IPR006130">
    <property type="entry name" value="Asp/Orn_carbamoylTrfase"/>
</dbReference>
<dbReference type="FunFam" id="3.40.50.1370:FF:000002">
    <property type="entry name" value="Aspartate carbamoyltransferase 2"/>
    <property type="match status" value="1"/>
</dbReference>
<dbReference type="PANTHER" id="PTHR45753:SF6">
    <property type="entry name" value="ASPARTATE CARBAMOYLTRANSFERASE"/>
    <property type="match status" value="1"/>
</dbReference>
<feature type="domain" description="Aspartate/ornithine carbamoyltransferase Asp/Orn-binding" evidence="8">
    <location>
        <begin position="150"/>
        <end position="300"/>
    </location>
</feature>
<feature type="binding site" evidence="7">
    <location>
        <position position="52"/>
    </location>
    <ligand>
        <name>carbamoyl phosphate</name>
        <dbReference type="ChEBI" id="CHEBI:58228"/>
    </ligand>
</feature>
<evidence type="ECO:0000256" key="5">
    <source>
        <dbReference type="ARBA" id="ARBA00043884"/>
    </source>
</evidence>
<feature type="binding site" evidence="7">
    <location>
        <position position="163"/>
    </location>
    <ligand>
        <name>L-aspartate</name>
        <dbReference type="ChEBI" id="CHEBI:29991"/>
    </ligand>
</feature>
<dbReference type="PRINTS" id="PR00101">
    <property type="entry name" value="ATCASE"/>
</dbReference>
<dbReference type="Pfam" id="PF02748">
    <property type="entry name" value="PyrI_C"/>
    <property type="match status" value="1"/>
</dbReference>
<evidence type="ECO:0000259" key="9">
    <source>
        <dbReference type="Pfam" id="PF02729"/>
    </source>
</evidence>
<comment type="catalytic activity">
    <reaction evidence="6 7">
        <text>carbamoyl phosphate + L-aspartate = N-carbamoyl-L-aspartate + phosphate + H(+)</text>
        <dbReference type="Rhea" id="RHEA:20013"/>
        <dbReference type="ChEBI" id="CHEBI:15378"/>
        <dbReference type="ChEBI" id="CHEBI:29991"/>
        <dbReference type="ChEBI" id="CHEBI:32814"/>
        <dbReference type="ChEBI" id="CHEBI:43474"/>
        <dbReference type="ChEBI" id="CHEBI:58228"/>
        <dbReference type="EC" id="2.1.3.2"/>
    </reaction>
</comment>
<feature type="binding site" evidence="7">
    <location>
        <position position="133"/>
    </location>
    <ligand>
        <name>carbamoyl phosphate</name>
        <dbReference type="ChEBI" id="CHEBI:58228"/>
    </ligand>
</feature>
<feature type="binding site" evidence="7">
    <location>
        <position position="265"/>
    </location>
    <ligand>
        <name>carbamoyl phosphate</name>
        <dbReference type="ChEBI" id="CHEBI:58228"/>
    </ligand>
</feature>
<reference evidence="11 12" key="1">
    <citation type="submission" date="2019-07" db="EMBL/GenBank/DDBJ databases">
        <title>Complete Genome Sequence of Leptotrichia hongkongensis Strain JMUB5056.</title>
        <authorList>
            <person name="Watanabe S."/>
            <person name="Cui L."/>
        </authorList>
    </citation>
    <scope>NUCLEOTIDE SEQUENCE [LARGE SCALE GENOMIC DNA]</scope>
    <source>
        <strain evidence="11 12">JMUB5056</strain>
    </source>
</reference>
<dbReference type="InterPro" id="IPR006131">
    <property type="entry name" value="Asp_carbamoyltransf_Asp/Orn-bd"/>
</dbReference>
<dbReference type="EC" id="2.1.3.2" evidence="7"/>
<dbReference type="PRINTS" id="PR00100">
    <property type="entry name" value="AOTCASE"/>
</dbReference>
<dbReference type="InterPro" id="IPR020542">
    <property type="entry name" value="Asp_carbamoyltrfase_reg_C"/>
</dbReference>
<name>A0A510L6Z1_9FUSO</name>
<dbReference type="GO" id="GO:0004070">
    <property type="term" value="F:aspartate carbamoyltransferase activity"/>
    <property type="evidence" value="ECO:0007669"/>
    <property type="project" value="UniProtKB-UniRule"/>
</dbReference>
<dbReference type="KEGG" id="lhg:JMUB5056_1355"/>
<evidence type="ECO:0000256" key="7">
    <source>
        <dbReference type="HAMAP-Rule" id="MF_00001"/>
    </source>
</evidence>
<comment type="subunit">
    <text evidence="7">Heterododecamer (2C3:3R2) of six catalytic PyrB chains organized as two trimers (C3), and six regulatory PyrI chains organized as three dimers (R2).</text>
</comment>
<dbReference type="Pfam" id="PF02729">
    <property type="entry name" value="OTCace_N"/>
    <property type="match status" value="1"/>
</dbReference>
<feature type="binding site" evidence="7">
    <location>
        <position position="53"/>
    </location>
    <ligand>
        <name>carbamoyl phosphate</name>
        <dbReference type="ChEBI" id="CHEBI:58228"/>
    </ligand>
</feature>
<comment type="pathway">
    <text evidence="1 7">Pyrimidine metabolism; UMP biosynthesis via de novo pathway; (S)-dihydroorotate from bicarbonate: step 2/3.</text>
</comment>
<evidence type="ECO:0000256" key="4">
    <source>
        <dbReference type="ARBA" id="ARBA00022975"/>
    </source>
</evidence>
<dbReference type="InterPro" id="IPR006132">
    <property type="entry name" value="Asp/Orn_carbamoyltranf_P-bd"/>
</dbReference>
<dbReference type="Proteomes" id="UP000321561">
    <property type="component" value="Chromosome"/>
</dbReference>
<feature type="binding site" evidence="7">
    <location>
        <position position="225"/>
    </location>
    <ligand>
        <name>L-aspartate</name>
        <dbReference type="ChEBI" id="CHEBI:29991"/>
    </ligand>
</feature>
<dbReference type="AlphaFoldDB" id="A0A510L6Z1"/>
<dbReference type="SUPFAM" id="SSF53671">
    <property type="entry name" value="Aspartate/ornithine carbamoyltransferase"/>
    <property type="match status" value="1"/>
</dbReference>
<evidence type="ECO:0000313" key="11">
    <source>
        <dbReference type="EMBL" id="BBM59770.1"/>
    </source>
</evidence>
<evidence type="ECO:0000256" key="2">
    <source>
        <dbReference type="ARBA" id="ARBA00008896"/>
    </source>
</evidence>
<dbReference type="InterPro" id="IPR036792">
    <property type="entry name" value="Asp_carbatrfase_reg_C_sf"/>
</dbReference>
<dbReference type="Pfam" id="PF00185">
    <property type="entry name" value="OTCace"/>
    <property type="match status" value="1"/>
</dbReference>